<gene>
    <name evidence="2" type="ORF">FB561_2464</name>
</gene>
<dbReference type="OrthoDB" id="3531194at2"/>
<name>A0A561BRF2_9ACTN</name>
<dbReference type="InterPro" id="IPR021005">
    <property type="entry name" value="Znf_CGNR"/>
</dbReference>
<dbReference type="Pfam" id="PF11706">
    <property type="entry name" value="zf-CGNR"/>
    <property type="match status" value="1"/>
</dbReference>
<dbReference type="EMBL" id="VIVK01000001">
    <property type="protein sequence ID" value="TWD81352.1"/>
    <property type="molecule type" value="Genomic_DNA"/>
</dbReference>
<dbReference type="Proteomes" id="UP000318380">
    <property type="component" value="Unassembled WGS sequence"/>
</dbReference>
<evidence type="ECO:0000313" key="2">
    <source>
        <dbReference type="EMBL" id="TWD81352.1"/>
    </source>
</evidence>
<proteinExistence type="predicted"/>
<reference evidence="2 3" key="1">
    <citation type="submission" date="2019-06" db="EMBL/GenBank/DDBJ databases">
        <title>Sequencing the genomes of 1000 actinobacteria strains.</title>
        <authorList>
            <person name="Klenk H.-P."/>
        </authorList>
    </citation>
    <scope>NUCLEOTIDE SEQUENCE [LARGE SCALE GENOMIC DNA]</scope>
    <source>
        <strain evidence="2 3">DSM 24683</strain>
    </source>
</reference>
<dbReference type="InterPro" id="IPR023286">
    <property type="entry name" value="ABATE_dom_sf"/>
</dbReference>
<protein>
    <submittedName>
        <fullName evidence="2">CGNR zinc finger protein</fullName>
    </submittedName>
</protein>
<dbReference type="PANTHER" id="PTHR35525:SF3">
    <property type="entry name" value="BLL6575 PROTEIN"/>
    <property type="match status" value="1"/>
</dbReference>
<accession>A0A561BRF2</accession>
<organism evidence="2 3">
    <name type="scientific">Kribbella amoyensis</name>
    <dbReference type="NCBI Taxonomy" id="996641"/>
    <lineage>
        <taxon>Bacteria</taxon>
        <taxon>Bacillati</taxon>
        <taxon>Actinomycetota</taxon>
        <taxon>Actinomycetes</taxon>
        <taxon>Propionibacteriales</taxon>
        <taxon>Kribbellaceae</taxon>
        <taxon>Kribbella</taxon>
    </lineage>
</organism>
<dbReference type="InterPro" id="IPR010852">
    <property type="entry name" value="ABATE"/>
</dbReference>
<evidence type="ECO:0000259" key="1">
    <source>
        <dbReference type="Pfam" id="PF11706"/>
    </source>
</evidence>
<sequence length="181" mass="19450">MDATGHLIASLDAAVALANGFSGGYASGKPRPPGDTAVVEAALRLTTNRLPEIELDPFADGGRALYGALRLIVDGQVDEAAEAINALLEETRAVPRLLRREDLPWHLHFVSPGVSAATGWLAEFATAVAMLLGSDDQQRLRGCEATRCDNLFLDATRNRTQRFCSTACQNRTKVAAYRARA</sequence>
<dbReference type="AlphaFoldDB" id="A0A561BRF2"/>
<evidence type="ECO:0000313" key="3">
    <source>
        <dbReference type="Proteomes" id="UP000318380"/>
    </source>
</evidence>
<dbReference type="PANTHER" id="PTHR35525">
    <property type="entry name" value="BLL6575 PROTEIN"/>
    <property type="match status" value="1"/>
</dbReference>
<dbReference type="Gene3D" id="1.10.3300.10">
    <property type="entry name" value="Jann2411-like domain"/>
    <property type="match status" value="1"/>
</dbReference>
<feature type="domain" description="Zinc finger CGNR" evidence="1">
    <location>
        <begin position="139"/>
        <end position="180"/>
    </location>
</feature>
<keyword evidence="3" id="KW-1185">Reference proteome</keyword>
<dbReference type="SUPFAM" id="SSF160904">
    <property type="entry name" value="Jann2411-like"/>
    <property type="match status" value="1"/>
</dbReference>
<comment type="caution">
    <text evidence="2">The sequence shown here is derived from an EMBL/GenBank/DDBJ whole genome shotgun (WGS) entry which is preliminary data.</text>
</comment>
<dbReference type="RefSeq" id="WP_145806128.1">
    <property type="nucleotide sequence ID" value="NZ_VIVK01000001.1"/>
</dbReference>